<gene>
    <name evidence="8" type="ordered locus">B488_03380</name>
</gene>
<dbReference type="SMART" id="SM00245">
    <property type="entry name" value="TSPc"/>
    <property type="match status" value="1"/>
</dbReference>
<dbReference type="InterPro" id="IPR005151">
    <property type="entry name" value="Tail-specific_protease"/>
</dbReference>
<dbReference type="InterPro" id="IPR001478">
    <property type="entry name" value="PDZ"/>
</dbReference>
<accession>L0EVA7</accession>
<dbReference type="NCBIfam" id="TIGR00225">
    <property type="entry name" value="prc"/>
    <property type="match status" value="1"/>
</dbReference>
<dbReference type="CDD" id="cd06782">
    <property type="entry name" value="cpPDZ_CPP-like"/>
    <property type="match status" value="1"/>
</dbReference>
<evidence type="ECO:0000256" key="2">
    <source>
        <dbReference type="ARBA" id="ARBA00022670"/>
    </source>
</evidence>
<dbReference type="KEGG" id="lcc:B488_03380"/>
<dbReference type="PATRIC" id="fig|1215343.11.peg.347"/>
<dbReference type="Pfam" id="PF03572">
    <property type="entry name" value="Peptidase_S41"/>
    <property type="match status" value="1"/>
</dbReference>
<dbReference type="STRING" id="1215343.B488_03380"/>
<dbReference type="GO" id="GO:0030288">
    <property type="term" value="C:outer membrane-bounded periplasmic space"/>
    <property type="evidence" value="ECO:0007669"/>
    <property type="project" value="TreeGrafter"/>
</dbReference>
<keyword evidence="4 5" id="KW-0720">Serine protease</keyword>
<dbReference type="SUPFAM" id="SSF52096">
    <property type="entry name" value="ClpP/crotonase"/>
    <property type="match status" value="1"/>
</dbReference>
<evidence type="ECO:0000256" key="1">
    <source>
        <dbReference type="ARBA" id="ARBA00009179"/>
    </source>
</evidence>
<dbReference type="EMBL" id="CP003789">
    <property type="protein sequence ID" value="AGA64331.1"/>
    <property type="molecule type" value="Genomic_DNA"/>
</dbReference>
<keyword evidence="3 5" id="KW-0378">Hydrolase</keyword>
<dbReference type="HOGENOM" id="CLU_017295_1_2_5"/>
<dbReference type="MEROPS" id="S41.004"/>
<dbReference type="FunFam" id="3.90.226.10:FF:000029">
    <property type="entry name" value="Peptidase, S41 family"/>
    <property type="match status" value="1"/>
</dbReference>
<dbReference type="PROSITE" id="PS50106">
    <property type="entry name" value="PDZ"/>
    <property type="match status" value="1"/>
</dbReference>
<dbReference type="FunFam" id="2.30.42.10:FF:000063">
    <property type="entry name" value="Peptidase, S41 family"/>
    <property type="match status" value="1"/>
</dbReference>
<organism evidence="8 9">
    <name type="scientific">Liberibacter crescens (strain BT-1)</name>
    <dbReference type="NCBI Taxonomy" id="1215343"/>
    <lineage>
        <taxon>Bacteria</taxon>
        <taxon>Pseudomonadati</taxon>
        <taxon>Pseudomonadota</taxon>
        <taxon>Alphaproteobacteria</taxon>
        <taxon>Hyphomicrobiales</taxon>
        <taxon>Rhizobiaceae</taxon>
        <taxon>Liberibacter</taxon>
    </lineage>
</organism>
<dbReference type="InterPro" id="IPR036034">
    <property type="entry name" value="PDZ_sf"/>
</dbReference>
<keyword evidence="6" id="KW-0812">Transmembrane</keyword>
<evidence type="ECO:0000256" key="5">
    <source>
        <dbReference type="RuleBase" id="RU004404"/>
    </source>
</evidence>
<dbReference type="SUPFAM" id="SSF50156">
    <property type="entry name" value="PDZ domain-like"/>
    <property type="match status" value="1"/>
</dbReference>
<dbReference type="Gene3D" id="2.30.42.10">
    <property type="match status" value="1"/>
</dbReference>
<name>L0EVA7_LIBCB</name>
<evidence type="ECO:0000259" key="7">
    <source>
        <dbReference type="PROSITE" id="PS50106"/>
    </source>
</evidence>
<dbReference type="GO" id="GO:0004252">
    <property type="term" value="F:serine-type endopeptidase activity"/>
    <property type="evidence" value="ECO:0007669"/>
    <property type="project" value="UniProtKB-EC"/>
</dbReference>
<dbReference type="EC" id="3.4.21.102" evidence="8"/>
<protein>
    <submittedName>
        <fullName evidence="8">Carboxyl-terminal protease</fullName>
        <ecNumber evidence="8">3.4.21.102</ecNumber>
    </submittedName>
</protein>
<dbReference type="InterPro" id="IPR029045">
    <property type="entry name" value="ClpP/crotonase-like_dom_sf"/>
</dbReference>
<proteinExistence type="inferred from homology"/>
<reference evidence="8 9" key="1">
    <citation type="journal article" date="2012" name="Stand. Genomic Sci.">
        <title>Complete genome sequence of Liberibacter crescens BT-1.</title>
        <authorList>
            <person name="Leonard M.T."/>
            <person name="Fagen J.R."/>
            <person name="Davis-Richardson A.G."/>
            <person name="Davis M.J."/>
            <person name="Triplett E.W."/>
        </authorList>
    </citation>
    <scope>NUCLEOTIDE SEQUENCE [LARGE SCALE GENOMIC DNA]</scope>
    <source>
        <strain evidence="8 9">BT-1</strain>
    </source>
</reference>
<evidence type="ECO:0000256" key="4">
    <source>
        <dbReference type="ARBA" id="ARBA00022825"/>
    </source>
</evidence>
<dbReference type="InterPro" id="IPR004447">
    <property type="entry name" value="Peptidase_S41A"/>
</dbReference>
<sequence length="458" mass="49879">MLLERERMIGRVSFVLAGIFIGAFLFNLVSMTRVSAVAADSSLYKELQLIGDVFERIHSNYVSPVNDKKLIESGIDGMLSSLDPHSGYMKPEEVASMSNEVKGEYGGLGLEVTLENNLIKVISPIDDTPAFRAGIFSGDFISEINGKSVRGLRLDEAVNKLHGEVNTKVTLTVLRKGANKPLKFVIQRKIIPIINVKYRVDNGDIGYLRITSFTGKVDSQLSNAVEKIKKSVLSDNLKGYVLDLRLNPGGFLDQAISVADYFLEKGEIVSTRGRKPEETQRFNASPGDIIDGKPMIVLIDGGSASASEIVAGALQDLKRAVILGTRSFGKGSVQTIITLGDQGALRLTTALYYTPSGRSIQGTGIDPDILVKQPLPKELQEKFSAIGESALVGHIKGQRETEKGSGSFSYIPQDVKDDVQLNYAFDLLRGKREYPASISSNVKSNVKLIQSSDYAARQ</sequence>
<dbReference type="InterPro" id="IPR055210">
    <property type="entry name" value="CtpA/B_N"/>
</dbReference>
<dbReference type="Pfam" id="PF22694">
    <property type="entry name" value="CtpB_N-like"/>
    <property type="match status" value="1"/>
</dbReference>
<feature type="domain" description="PDZ" evidence="7">
    <location>
        <begin position="94"/>
        <end position="161"/>
    </location>
</feature>
<dbReference type="PANTHER" id="PTHR32060">
    <property type="entry name" value="TAIL-SPECIFIC PROTEASE"/>
    <property type="match status" value="1"/>
</dbReference>
<dbReference type="AlphaFoldDB" id="L0EVA7"/>
<comment type="similarity">
    <text evidence="1 5">Belongs to the peptidase S41A family.</text>
</comment>
<keyword evidence="9" id="KW-1185">Reference proteome</keyword>
<dbReference type="CDD" id="cd07560">
    <property type="entry name" value="Peptidase_S41_CPP"/>
    <property type="match status" value="1"/>
</dbReference>
<feature type="transmembrane region" description="Helical" evidence="6">
    <location>
        <begin position="12"/>
        <end position="31"/>
    </location>
</feature>
<dbReference type="Pfam" id="PF13180">
    <property type="entry name" value="PDZ_2"/>
    <property type="match status" value="1"/>
</dbReference>
<keyword evidence="6" id="KW-1133">Transmembrane helix</keyword>
<dbReference type="GO" id="GO:0006508">
    <property type="term" value="P:proteolysis"/>
    <property type="evidence" value="ECO:0007669"/>
    <property type="project" value="UniProtKB-KW"/>
</dbReference>
<dbReference type="GO" id="GO:0007165">
    <property type="term" value="P:signal transduction"/>
    <property type="evidence" value="ECO:0007669"/>
    <property type="project" value="TreeGrafter"/>
</dbReference>
<dbReference type="eggNOG" id="COG0793">
    <property type="taxonomic scope" value="Bacteria"/>
</dbReference>
<dbReference type="PANTHER" id="PTHR32060:SF30">
    <property type="entry name" value="CARBOXY-TERMINAL PROCESSING PROTEASE CTPA"/>
    <property type="match status" value="1"/>
</dbReference>
<dbReference type="Gene3D" id="3.30.750.44">
    <property type="match status" value="1"/>
</dbReference>
<evidence type="ECO:0000313" key="8">
    <source>
        <dbReference type="EMBL" id="AGA64331.1"/>
    </source>
</evidence>
<evidence type="ECO:0000313" key="9">
    <source>
        <dbReference type="Proteomes" id="UP000010799"/>
    </source>
</evidence>
<evidence type="ECO:0000256" key="3">
    <source>
        <dbReference type="ARBA" id="ARBA00022801"/>
    </source>
</evidence>
<evidence type="ECO:0000256" key="6">
    <source>
        <dbReference type="SAM" id="Phobius"/>
    </source>
</evidence>
<dbReference type="Gene3D" id="3.90.226.10">
    <property type="entry name" value="2-enoyl-CoA Hydratase, Chain A, domain 1"/>
    <property type="match status" value="1"/>
</dbReference>
<keyword evidence="2 5" id="KW-0645">Protease</keyword>
<keyword evidence="6" id="KW-0472">Membrane</keyword>
<dbReference type="Proteomes" id="UP000010799">
    <property type="component" value="Chromosome"/>
</dbReference>
<dbReference type="SMART" id="SM00228">
    <property type="entry name" value="PDZ"/>
    <property type="match status" value="1"/>
</dbReference>